<comment type="caution">
    <text evidence="4">The sequence shown here is derived from an EMBL/GenBank/DDBJ whole genome shotgun (WGS) entry which is preliminary data.</text>
</comment>
<evidence type="ECO:0000256" key="1">
    <source>
        <dbReference type="ARBA" id="ARBA00022679"/>
    </source>
</evidence>
<dbReference type="InterPro" id="IPR050832">
    <property type="entry name" value="Bact_Acetyltransf"/>
</dbReference>
<dbReference type="SUPFAM" id="SSF55729">
    <property type="entry name" value="Acyl-CoA N-acyltransferases (Nat)"/>
    <property type="match status" value="1"/>
</dbReference>
<reference evidence="4 5" key="1">
    <citation type="submission" date="2021-11" db="EMBL/GenBank/DDBJ databases">
        <title>Genomic of Niabella pedocola.</title>
        <authorList>
            <person name="Wu T."/>
        </authorList>
    </citation>
    <scope>NUCLEOTIDE SEQUENCE [LARGE SCALE GENOMIC DNA]</scope>
    <source>
        <strain evidence="4 5">JCM 31011</strain>
    </source>
</reference>
<dbReference type="InterPro" id="IPR000182">
    <property type="entry name" value="GNAT_dom"/>
</dbReference>
<gene>
    <name evidence="4" type="ORF">LQ567_25475</name>
</gene>
<evidence type="ECO:0000313" key="4">
    <source>
        <dbReference type="EMBL" id="MCD2426161.1"/>
    </source>
</evidence>
<organism evidence="4 5">
    <name type="scientific">Niabella pedocola</name>
    <dbReference type="NCBI Taxonomy" id="1752077"/>
    <lineage>
        <taxon>Bacteria</taxon>
        <taxon>Pseudomonadati</taxon>
        <taxon>Bacteroidota</taxon>
        <taxon>Chitinophagia</taxon>
        <taxon>Chitinophagales</taxon>
        <taxon>Chitinophagaceae</taxon>
        <taxon>Niabella</taxon>
    </lineage>
</organism>
<dbReference type="EMBL" id="JAJNEC010000008">
    <property type="protein sequence ID" value="MCD2426161.1"/>
    <property type="molecule type" value="Genomic_DNA"/>
</dbReference>
<sequence>MTTGSEMHYRKGDMADVVQLQQLGMQTWSGFEQALNPNNWQQLWRTVQREQTYHALLLSGECLVCETGSGRIVGMGFLVPRGNPTDLYLPEWSYIRFLTVHPDFGGRGIGRRLMEDCITLARHNGETTIALHTSEIMSNARRLYENLGFRIIREIEPRFGKRYWLYKLEL</sequence>
<dbReference type="CDD" id="cd04301">
    <property type="entry name" value="NAT_SF"/>
    <property type="match status" value="1"/>
</dbReference>
<dbReference type="PANTHER" id="PTHR43877">
    <property type="entry name" value="AMINOALKYLPHOSPHONATE N-ACETYLTRANSFERASE-RELATED-RELATED"/>
    <property type="match status" value="1"/>
</dbReference>
<dbReference type="PROSITE" id="PS51186">
    <property type="entry name" value="GNAT"/>
    <property type="match status" value="1"/>
</dbReference>
<evidence type="ECO:0000313" key="5">
    <source>
        <dbReference type="Proteomes" id="UP001199816"/>
    </source>
</evidence>
<name>A0ABS8PYL1_9BACT</name>
<evidence type="ECO:0000259" key="3">
    <source>
        <dbReference type="PROSITE" id="PS51186"/>
    </source>
</evidence>
<evidence type="ECO:0000256" key="2">
    <source>
        <dbReference type="ARBA" id="ARBA00023315"/>
    </source>
</evidence>
<accession>A0ABS8PYL1</accession>
<feature type="domain" description="N-acetyltransferase" evidence="3">
    <location>
        <begin position="7"/>
        <end position="169"/>
    </location>
</feature>
<dbReference type="RefSeq" id="WP_231008749.1">
    <property type="nucleotide sequence ID" value="NZ_JAJNEC010000008.1"/>
</dbReference>
<dbReference type="Pfam" id="PF00583">
    <property type="entry name" value="Acetyltransf_1"/>
    <property type="match status" value="1"/>
</dbReference>
<keyword evidence="2" id="KW-0012">Acyltransferase</keyword>
<keyword evidence="5" id="KW-1185">Reference proteome</keyword>
<dbReference type="Proteomes" id="UP001199816">
    <property type="component" value="Unassembled WGS sequence"/>
</dbReference>
<proteinExistence type="predicted"/>
<dbReference type="Gene3D" id="3.40.630.30">
    <property type="match status" value="1"/>
</dbReference>
<keyword evidence="1" id="KW-0808">Transferase</keyword>
<protein>
    <submittedName>
        <fullName evidence="4">GNAT family N-acetyltransferase</fullName>
    </submittedName>
</protein>
<dbReference type="InterPro" id="IPR016181">
    <property type="entry name" value="Acyl_CoA_acyltransferase"/>
</dbReference>